<comment type="catalytic activity">
    <reaction evidence="4">
        <text>L-threonyl-[protein] + ATP = O-phospho-L-threonyl-[protein] + ADP + H(+)</text>
        <dbReference type="Rhea" id="RHEA:46608"/>
        <dbReference type="Rhea" id="RHEA-COMP:11060"/>
        <dbReference type="Rhea" id="RHEA-COMP:11605"/>
        <dbReference type="ChEBI" id="CHEBI:15378"/>
        <dbReference type="ChEBI" id="CHEBI:30013"/>
        <dbReference type="ChEBI" id="CHEBI:30616"/>
        <dbReference type="ChEBI" id="CHEBI:61977"/>
        <dbReference type="ChEBI" id="CHEBI:456216"/>
        <dbReference type="EC" id="2.7.11.1"/>
    </reaction>
</comment>
<sequence length="445" mass="50246">MSTWSASSSTSSIDTSDTDDYRVMVEQSPRRRYVRYDTTIAKGATETVYKGFDKISGKEIAWCKMTELADDELIQKLHTCSLLKQSLDHQNVIKCYRFFRDRSKPKILNNITESFTSDLKDYINKHTLVHINTAIKIWCRQILNALHYLHNRTIPLIHHDVKIDNIFVIGELGMVKLGYFGHAFPFARVRRTTSFAGMSETTAPDVFEQDYNEKIDIYSLGMTVLQMVTQEKLFSECNGNTEMVCEMIKNGELPAALNNVRDLHIRRFIDKCISPVSERPTAIDLLKDGFLADDDVPERLTAGGSDSIQSLRESVRAQVVRLLQQRPPVESQDTEQEKADFDNEGEAFGSQGGTSETDSETSRSRTASPSRPSTEPETGDPETSTGASKEQEEEDETPLLRRKTTRNVERGGETFGSEGRTSETDSPSRTHETSSDEQDQASYMD</sequence>
<dbReference type="InterPro" id="IPR011009">
    <property type="entry name" value="Kinase-like_dom_sf"/>
</dbReference>
<reference evidence="8" key="1">
    <citation type="journal article" date="2017" name="Nature">
        <title>The genome of Chenopodium quinoa.</title>
        <authorList>
            <person name="Jarvis D.E."/>
            <person name="Ho Y.S."/>
            <person name="Lightfoot D.J."/>
            <person name="Schmoeckel S.M."/>
            <person name="Li B."/>
            <person name="Borm T.J.A."/>
            <person name="Ohyanagi H."/>
            <person name="Mineta K."/>
            <person name="Michell C.T."/>
            <person name="Saber N."/>
            <person name="Kharbatia N.M."/>
            <person name="Rupper R.R."/>
            <person name="Sharp A.R."/>
            <person name="Dally N."/>
            <person name="Boughton B.A."/>
            <person name="Woo Y.H."/>
            <person name="Gao G."/>
            <person name="Schijlen E.G.W.M."/>
            <person name="Guo X."/>
            <person name="Momin A.A."/>
            <person name="Negrao S."/>
            <person name="Al-Babili S."/>
            <person name="Gehring C."/>
            <person name="Roessner U."/>
            <person name="Jung C."/>
            <person name="Murphy K."/>
            <person name="Arold S.T."/>
            <person name="Gojobori T."/>
            <person name="van der Linden C.G."/>
            <person name="van Loo E.N."/>
            <person name="Jellen E.N."/>
            <person name="Maughan P.J."/>
            <person name="Tester M."/>
        </authorList>
    </citation>
    <scope>NUCLEOTIDE SEQUENCE [LARGE SCALE GENOMIC DNA]</scope>
    <source>
        <strain evidence="8">cv. PI 614886</strain>
    </source>
</reference>
<dbReference type="SMART" id="SM00220">
    <property type="entry name" value="S_TKc"/>
    <property type="match status" value="1"/>
</dbReference>
<reference evidence="8" key="2">
    <citation type="submission" date="2021-03" db="UniProtKB">
        <authorList>
            <consortium name="EnsemblPlants"/>
        </authorList>
    </citation>
    <scope>IDENTIFICATION</scope>
</reference>
<evidence type="ECO:0000256" key="3">
    <source>
        <dbReference type="ARBA" id="ARBA00022777"/>
    </source>
</evidence>
<dbReference type="Gene3D" id="3.30.200.20">
    <property type="entry name" value="Phosphorylase Kinase, domain 1"/>
    <property type="match status" value="1"/>
</dbReference>
<dbReference type="InterPro" id="IPR050588">
    <property type="entry name" value="WNK_Ser-Thr_kinase"/>
</dbReference>
<evidence type="ECO:0000313" key="8">
    <source>
        <dbReference type="EnsemblPlants" id="AUR62034904-RA:cds"/>
    </source>
</evidence>
<keyword evidence="3" id="KW-0418">Kinase</keyword>
<dbReference type="OrthoDB" id="4062651at2759"/>
<dbReference type="PANTHER" id="PTHR13902">
    <property type="entry name" value="SERINE/THREONINE-PROTEIN KINASE WNK WITH NO LYSINE -RELATED"/>
    <property type="match status" value="1"/>
</dbReference>
<feature type="domain" description="Protein kinase" evidence="7">
    <location>
        <begin position="34"/>
        <end position="291"/>
    </location>
</feature>
<dbReference type="SMR" id="A0A803MTB3"/>
<evidence type="ECO:0000313" key="9">
    <source>
        <dbReference type="Proteomes" id="UP000596660"/>
    </source>
</evidence>
<feature type="compositionally biased region" description="Basic and acidic residues" evidence="6">
    <location>
        <begin position="420"/>
        <end position="434"/>
    </location>
</feature>
<dbReference type="Gramene" id="AUR62034904-RA">
    <property type="protein sequence ID" value="AUR62034904-RA:cds"/>
    <property type="gene ID" value="AUR62034904"/>
</dbReference>
<evidence type="ECO:0000259" key="7">
    <source>
        <dbReference type="PROSITE" id="PS50011"/>
    </source>
</evidence>
<comment type="catalytic activity">
    <reaction evidence="5">
        <text>L-seryl-[protein] + ATP = O-phospho-L-seryl-[protein] + ADP + H(+)</text>
        <dbReference type="Rhea" id="RHEA:17989"/>
        <dbReference type="Rhea" id="RHEA-COMP:9863"/>
        <dbReference type="Rhea" id="RHEA-COMP:11604"/>
        <dbReference type="ChEBI" id="CHEBI:15378"/>
        <dbReference type="ChEBI" id="CHEBI:29999"/>
        <dbReference type="ChEBI" id="CHEBI:30616"/>
        <dbReference type="ChEBI" id="CHEBI:83421"/>
        <dbReference type="ChEBI" id="CHEBI:456216"/>
        <dbReference type="EC" id="2.7.11.1"/>
    </reaction>
</comment>
<dbReference type="AlphaFoldDB" id="A0A803MTB3"/>
<dbReference type="Proteomes" id="UP000596660">
    <property type="component" value="Unplaced"/>
</dbReference>
<evidence type="ECO:0000256" key="4">
    <source>
        <dbReference type="ARBA" id="ARBA00047899"/>
    </source>
</evidence>
<organism evidence="8 9">
    <name type="scientific">Chenopodium quinoa</name>
    <name type="common">Quinoa</name>
    <dbReference type="NCBI Taxonomy" id="63459"/>
    <lineage>
        <taxon>Eukaryota</taxon>
        <taxon>Viridiplantae</taxon>
        <taxon>Streptophyta</taxon>
        <taxon>Embryophyta</taxon>
        <taxon>Tracheophyta</taxon>
        <taxon>Spermatophyta</taxon>
        <taxon>Magnoliopsida</taxon>
        <taxon>eudicotyledons</taxon>
        <taxon>Gunneridae</taxon>
        <taxon>Pentapetalae</taxon>
        <taxon>Caryophyllales</taxon>
        <taxon>Chenopodiaceae</taxon>
        <taxon>Chenopodioideae</taxon>
        <taxon>Atripliceae</taxon>
        <taxon>Chenopodium</taxon>
    </lineage>
</organism>
<protein>
    <recommendedName>
        <fullName evidence="1">non-specific serine/threonine protein kinase</fullName>
        <ecNumber evidence="1">2.7.11.1</ecNumber>
    </recommendedName>
</protein>
<feature type="region of interest" description="Disordered" evidence="6">
    <location>
        <begin position="324"/>
        <end position="445"/>
    </location>
</feature>
<dbReference type="PROSITE" id="PS50011">
    <property type="entry name" value="PROTEIN_KINASE_DOM"/>
    <property type="match status" value="1"/>
</dbReference>
<proteinExistence type="predicted"/>
<keyword evidence="2" id="KW-0723">Serine/threonine-protein kinase</keyword>
<accession>A0A803MTB3</accession>
<keyword evidence="3" id="KW-0808">Transferase</keyword>
<dbReference type="RefSeq" id="XP_021737601.1">
    <property type="nucleotide sequence ID" value="XM_021881909.1"/>
</dbReference>
<feature type="compositionally biased region" description="Low complexity" evidence="6">
    <location>
        <begin position="364"/>
        <end position="376"/>
    </location>
</feature>
<dbReference type="GeneID" id="110704131"/>
<dbReference type="SUPFAM" id="SSF56112">
    <property type="entry name" value="Protein kinase-like (PK-like)"/>
    <property type="match status" value="1"/>
</dbReference>
<dbReference type="GO" id="GO:0005524">
    <property type="term" value="F:ATP binding"/>
    <property type="evidence" value="ECO:0007669"/>
    <property type="project" value="InterPro"/>
</dbReference>
<evidence type="ECO:0000256" key="2">
    <source>
        <dbReference type="ARBA" id="ARBA00022527"/>
    </source>
</evidence>
<evidence type="ECO:0000256" key="5">
    <source>
        <dbReference type="ARBA" id="ARBA00048679"/>
    </source>
</evidence>
<dbReference type="EC" id="2.7.11.1" evidence="1"/>
<dbReference type="InterPro" id="IPR008271">
    <property type="entry name" value="Ser/Thr_kinase_AS"/>
</dbReference>
<evidence type="ECO:0000256" key="1">
    <source>
        <dbReference type="ARBA" id="ARBA00012513"/>
    </source>
</evidence>
<dbReference type="Gene3D" id="1.10.510.10">
    <property type="entry name" value="Transferase(Phosphotransferase) domain 1"/>
    <property type="match status" value="1"/>
</dbReference>
<dbReference type="Pfam" id="PF00069">
    <property type="entry name" value="Pkinase"/>
    <property type="match status" value="1"/>
</dbReference>
<dbReference type="PROSITE" id="PS00108">
    <property type="entry name" value="PROTEIN_KINASE_ST"/>
    <property type="match status" value="1"/>
</dbReference>
<evidence type="ECO:0000256" key="6">
    <source>
        <dbReference type="SAM" id="MobiDB-lite"/>
    </source>
</evidence>
<gene>
    <name evidence="8" type="primary">LOC110704131</name>
</gene>
<keyword evidence="9" id="KW-1185">Reference proteome</keyword>
<dbReference type="InterPro" id="IPR000719">
    <property type="entry name" value="Prot_kinase_dom"/>
</dbReference>
<dbReference type="KEGG" id="cqi:110704131"/>
<dbReference type="EnsemblPlants" id="AUR62034904-RA">
    <property type="protein sequence ID" value="AUR62034904-RA:cds"/>
    <property type="gene ID" value="AUR62034904"/>
</dbReference>
<name>A0A803MTB3_CHEQI</name>
<dbReference type="GO" id="GO:0004674">
    <property type="term" value="F:protein serine/threonine kinase activity"/>
    <property type="evidence" value="ECO:0007669"/>
    <property type="project" value="UniProtKB-KW"/>
</dbReference>